<organism evidence="3 4">
    <name type="scientific">Cystoisospora suis</name>
    <dbReference type="NCBI Taxonomy" id="483139"/>
    <lineage>
        <taxon>Eukaryota</taxon>
        <taxon>Sar</taxon>
        <taxon>Alveolata</taxon>
        <taxon>Apicomplexa</taxon>
        <taxon>Conoidasida</taxon>
        <taxon>Coccidia</taxon>
        <taxon>Eucoccidiorida</taxon>
        <taxon>Eimeriorina</taxon>
        <taxon>Sarcocystidae</taxon>
        <taxon>Cystoisospora</taxon>
    </lineage>
</organism>
<dbReference type="GeneID" id="94425537"/>
<evidence type="ECO:0000313" key="3">
    <source>
        <dbReference type="EMBL" id="PHJ24022.1"/>
    </source>
</evidence>
<feature type="signal peptide" evidence="2">
    <location>
        <begin position="1"/>
        <end position="26"/>
    </location>
</feature>
<dbReference type="EMBL" id="MIGC01000886">
    <property type="protein sequence ID" value="PHJ24022.1"/>
    <property type="molecule type" value="Genomic_DNA"/>
</dbReference>
<feature type="compositionally biased region" description="Polar residues" evidence="1">
    <location>
        <begin position="67"/>
        <end position="77"/>
    </location>
</feature>
<dbReference type="RefSeq" id="XP_067925696.1">
    <property type="nucleotide sequence ID" value="XM_068062326.1"/>
</dbReference>
<protein>
    <submittedName>
        <fullName evidence="3">Uncharacterized protein</fullName>
    </submittedName>
</protein>
<feature type="compositionally biased region" description="Low complexity" evidence="1">
    <location>
        <begin position="464"/>
        <end position="477"/>
    </location>
</feature>
<dbReference type="Proteomes" id="UP000221165">
    <property type="component" value="Unassembled WGS sequence"/>
</dbReference>
<proteinExistence type="predicted"/>
<accession>A0A2C6LA39</accession>
<evidence type="ECO:0000256" key="1">
    <source>
        <dbReference type="SAM" id="MobiDB-lite"/>
    </source>
</evidence>
<comment type="caution">
    <text evidence="3">The sequence shown here is derived from an EMBL/GenBank/DDBJ whole genome shotgun (WGS) entry which is preliminary data.</text>
</comment>
<evidence type="ECO:0000256" key="2">
    <source>
        <dbReference type="SAM" id="SignalP"/>
    </source>
</evidence>
<feature type="chain" id="PRO_5012609461" evidence="2">
    <location>
        <begin position="27"/>
        <end position="477"/>
    </location>
</feature>
<feature type="region of interest" description="Disordered" evidence="1">
    <location>
        <begin position="31"/>
        <end position="82"/>
    </location>
</feature>
<reference evidence="3 4" key="1">
    <citation type="journal article" date="2017" name="Int. J. Parasitol.">
        <title>The genome of the protozoan parasite Cystoisospora suis and a reverse vaccinology approach to identify vaccine candidates.</title>
        <authorList>
            <person name="Palmieri N."/>
            <person name="Shrestha A."/>
            <person name="Ruttkowski B."/>
            <person name="Beck T."/>
            <person name="Vogl C."/>
            <person name="Tomley F."/>
            <person name="Blake D.P."/>
            <person name="Joachim A."/>
        </authorList>
    </citation>
    <scope>NUCLEOTIDE SEQUENCE [LARGE SCALE GENOMIC DNA]</scope>
    <source>
        <strain evidence="3 4">Wien I</strain>
    </source>
</reference>
<feature type="region of interest" description="Disordered" evidence="1">
    <location>
        <begin position="151"/>
        <end position="177"/>
    </location>
</feature>
<gene>
    <name evidence="3" type="ORF">CSUI_002124</name>
</gene>
<dbReference type="VEuPathDB" id="ToxoDB:CSUI_002124"/>
<keyword evidence="2" id="KW-0732">Signal</keyword>
<evidence type="ECO:0000313" key="4">
    <source>
        <dbReference type="Proteomes" id="UP000221165"/>
    </source>
</evidence>
<feature type="region of interest" description="Disordered" evidence="1">
    <location>
        <begin position="440"/>
        <end position="477"/>
    </location>
</feature>
<keyword evidence="4" id="KW-1185">Reference proteome</keyword>
<name>A0A2C6LA39_9APIC</name>
<dbReference type="AlphaFoldDB" id="A0A2C6LA39"/>
<sequence>MDRRELSYASKLILVCLVLSFQAVLAGGSSSLSATEGKTSDAHNAAESASARREPGEVGNGLPGNVADTQLWDSPHQNSRDEIGDKQPAVLEQSFPRHESQQASVAAAVIEISAEGPQEAWKSHRVLRPTGNPLKQQPNPRSVPLGYQSNTDCEDGAGLDTPSSALHHGHHYNPQHEERAVLSCRRAPDSRKTNGFLGGLATQETVDRCTDLTLSAAASTGDDGTSSSITNYSWSCVSPSCPQSVSDLLTLSEGNRRVTVTKEALYKSFPVASSGKEALTLTVQLVITTTARRRATAQRSFRVNYKIGSRPIVSPSEGISADIIAARNEAVFLSIKVNACSLAVLGTDLKVTWELVSISAGDKKKAKNDKTFLKEFENRTFAVIQPDRLNVSGAIYEVKTAVSYQPNEDPDDVSEYLFKIRTEQVSLKITFCLEEMNITQSKKGGGSRHGLPSPSSSTRHFDLPVPKQSSPSKKPNP</sequence>